<feature type="domain" description="C-type lectin" evidence="2">
    <location>
        <begin position="10"/>
        <end position="56"/>
    </location>
</feature>
<evidence type="ECO:0000259" key="2">
    <source>
        <dbReference type="PROSITE" id="PS50041"/>
    </source>
</evidence>
<dbReference type="InterPro" id="IPR016187">
    <property type="entry name" value="CTDL_fold"/>
</dbReference>
<dbReference type="Gene3D" id="3.10.100.10">
    <property type="entry name" value="Mannose-Binding Protein A, subunit A"/>
    <property type="match status" value="1"/>
</dbReference>
<organism evidence="3 4">
    <name type="scientific">Dreissena polymorpha</name>
    <name type="common">Zebra mussel</name>
    <name type="synonym">Mytilus polymorpha</name>
    <dbReference type="NCBI Taxonomy" id="45954"/>
    <lineage>
        <taxon>Eukaryota</taxon>
        <taxon>Metazoa</taxon>
        <taxon>Spiralia</taxon>
        <taxon>Lophotrochozoa</taxon>
        <taxon>Mollusca</taxon>
        <taxon>Bivalvia</taxon>
        <taxon>Autobranchia</taxon>
        <taxon>Heteroconchia</taxon>
        <taxon>Euheterodonta</taxon>
        <taxon>Imparidentia</taxon>
        <taxon>Neoheterodontei</taxon>
        <taxon>Myida</taxon>
        <taxon>Dreissenoidea</taxon>
        <taxon>Dreissenidae</taxon>
        <taxon>Dreissena</taxon>
    </lineage>
</organism>
<evidence type="ECO:0000256" key="1">
    <source>
        <dbReference type="ARBA" id="ARBA00023157"/>
    </source>
</evidence>
<name>A0A9D4GTQ9_DREPO</name>
<keyword evidence="1" id="KW-1015">Disulfide bond</keyword>
<dbReference type="PROSITE" id="PS00615">
    <property type="entry name" value="C_TYPE_LECTIN_1"/>
    <property type="match status" value="1"/>
</dbReference>
<dbReference type="InterPro" id="IPR001304">
    <property type="entry name" value="C-type_lectin-like"/>
</dbReference>
<evidence type="ECO:0000313" key="3">
    <source>
        <dbReference type="EMBL" id="KAH3821291.1"/>
    </source>
</evidence>
<dbReference type="AlphaFoldDB" id="A0A9D4GTQ9"/>
<gene>
    <name evidence="3" type="ORF">DPMN_123054</name>
</gene>
<dbReference type="PROSITE" id="PS50041">
    <property type="entry name" value="C_TYPE_LECTIN_2"/>
    <property type="match status" value="1"/>
</dbReference>
<reference evidence="3" key="2">
    <citation type="submission" date="2020-11" db="EMBL/GenBank/DDBJ databases">
        <authorList>
            <person name="McCartney M.A."/>
            <person name="Auch B."/>
            <person name="Kono T."/>
            <person name="Mallez S."/>
            <person name="Becker A."/>
            <person name="Gohl D.M."/>
            <person name="Silverstein K.A.T."/>
            <person name="Koren S."/>
            <person name="Bechman K.B."/>
            <person name="Herman A."/>
            <person name="Abrahante J.E."/>
            <person name="Garbe J."/>
        </authorList>
    </citation>
    <scope>NUCLEOTIDE SEQUENCE</scope>
    <source>
        <strain evidence="3">Duluth1</strain>
        <tissue evidence="3">Whole animal</tissue>
    </source>
</reference>
<sequence length="58" mass="6469">MIDSTVVEHSGKTVKYTYWALGEPNGSGNGTCTAFVRYGWAWVDIVCSYLDHVVCEHD</sequence>
<keyword evidence="4" id="KW-1185">Reference proteome</keyword>
<protein>
    <recommendedName>
        <fullName evidence="2">C-type lectin domain-containing protein</fullName>
    </recommendedName>
</protein>
<evidence type="ECO:0000313" key="4">
    <source>
        <dbReference type="Proteomes" id="UP000828390"/>
    </source>
</evidence>
<dbReference type="SUPFAM" id="SSF56436">
    <property type="entry name" value="C-type lectin-like"/>
    <property type="match status" value="1"/>
</dbReference>
<accession>A0A9D4GTQ9</accession>
<dbReference type="InterPro" id="IPR016186">
    <property type="entry name" value="C-type_lectin-like/link_sf"/>
</dbReference>
<proteinExistence type="predicted"/>
<comment type="caution">
    <text evidence="3">The sequence shown here is derived from an EMBL/GenBank/DDBJ whole genome shotgun (WGS) entry which is preliminary data.</text>
</comment>
<dbReference type="EMBL" id="JAIWYP010000005">
    <property type="protein sequence ID" value="KAH3821291.1"/>
    <property type="molecule type" value="Genomic_DNA"/>
</dbReference>
<dbReference type="Proteomes" id="UP000828390">
    <property type="component" value="Unassembled WGS sequence"/>
</dbReference>
<dbReference type="InterPro" id="IPR018378">
    <property type="entry name" value="C-type_lectin_CS"/>
</dbReference>
<reference evidence="3" key="1">
    <citation type="journal article" date="2019" name="bioRxiv">
        <title>The Genome of the Zebra Mussel, Dreissena polymorpha: A Resource for Invasive Species Research.</title>
        <authorList>
            <person name="McCartney M.A."/>
            <person name="Auch B."/>
            <person name="Kono T."/>
            <person name="Mallez S."/>
            <person name="Zhang Y."/>
            <person name="Obille A."/>
            <person name="Becker A."/>
            <person name="Abrahante J.E."/>
            <person name="Garbe J."/>
            <person name="Badalamenti J.P."/>
            <person name="Herman A."/>
            <person name="Mangelson H."/>
            <person name="Liachko I."/>
            <person name="Sullivan S."/>
            <person name="Sone E.D."/>
            <person name="Koren S."/>
            <person name="Silverstein K.A.T."/>
            <person name="Beckman K.B."/>
            <person name="Gohl D.M."/>
        </authorList>
    </citation>
    <scope>NUCLEOTIDE SEQUENCE</scope>
    <source>
        <strain evidence="3">Duluth1</strain>
        <tissue evidence="3">Whole animal</tissue>
    </source>
</reference>